<dbReference type="GO" id="GO:0003677">
    <property type="term" value="F:DNA binding"/>
    <property type="evidence" value="ECO:0007669"/>
    <property type="project" value="UniProtKB-UniRule"/>
</dbReference>
<feature type="binding site" evidence="11">
    <location>
        <position position="29"/>
    </location>
    <ligand>
        <name>[4Fe-4S] cluster</name>
        <dbReference type="ChEBI" id="CHEBI:49883"/>
    </ligand>
</feature>
<sequence>MPSASGKGIAITAPLALAAARTWHEHAACGSGKPDLWFPSQGGSVRAAKKVCRRCPVWVECLDYAMRAGERWGVWGGASEEERLRFRTATGRKQFQVTTEEEGECSPLR</sequence>
<comment type="subcellular location">
    <subcellularLocation>
        <location evidence="1 11">Cytoplasm</location>
    </subcellularLocation>
</comment>
<protein>
    <recommendedName>
        <fullName evidence="11">Transcriptional regulator WhiB</fullName>
    </recommendedName>
</protein>
<evidence type="ECO:0000313" key="13">
    <source>
        <dbReference type="EMBL" id="MDA0564846.1"/>
    </source>
</evidence>
<dbReference type="InterPro" id="IPR034768">
    <property type="entry name" value="4FE4S_WBL"/>
</dbReference>
<keyword evidence="11" id="KW-0963">Cytoplasm</keyword>
<evidence type="ECO:0000256" key="4">
    <source>
        <dbReference type="ARBA" id="ARBA00022723"/>
    </source>
</evidence>
<keyword evidence="4 11" id="KW-0479">Metal-binding</keyword>
<keyword evidence="8 11" id="KW-0238">DNA-binding</keyword>
<dbReference type="RefSeq" id="WP_270072118.1">
    <property type="nucleotide sequence ID" value="NZ_JAJAQC010000015.1"/>
</dbReference>
<keyword evidence="6 11" id="KW-0411">Iron-sulfur</keyword>
<comment type="caution">
    <text evidence="13">The sequence shown here is derived from an EMBL/GenBank/DDBJ whole genome shotgun (WGS) entry which is preliminary data.</text>
</comment>
<dbReference type="GO" id="GO:0035731">
    <property type="term" value="F:dinitrosyl-iron complex binding"/>
    <property type="evidence" value="ECO:0007669"/>
    <property type="project" value="UniProtKB-UniRule"/>
</dbReference>
<gene>
    <name evidence="11" type="primary">whiB</name>
    <name evidence="13" type="ORF">LG943_11000</name>
</gene>
<keyword evidence="7 11" id="KW-0805">Transcription regulation</keyword>
<evidence type="ECO:0000259" key="12">
    <source>
        <dbReference type="PROSITE" id="PS51674"/>
    </source>
</evidence>
<evidence type="ECO:0000256" key="6">
    <source>
        <dbReference type="ARBA" id="ARBA00023014"/>
    </source>
</evidence>
<keyword evidence="9 11" id="KW-1015">Disulfide bond</keyword>
<keyword evidence="3 11" id="KW-0004">4Fe-4S</keyword>
<dbReference type="PANTHER" id="PTHR38839">
    <property type="entry name" value="TRANSCRIPTIONAL REGULATOR WHID-RELATED"/>
    <property type="match status" value="1"/>
</dbReference>
<organism evidence="13 14">
    <name type="scientific">Streptomonospora mangrovi</name>
    <dbReference type="NCBI Taxonomy" id="2883123"/>
    <lineage>
        <taxon>Bacteria</taxon>
        <taxon>Bacillati</taxon>
        <taxon>Actinomycetota</taxon>
        <taxon>Actinomycetes</taxon>
        <taxon>Streptosporangiales</taxon>
        <taxon>Nocardiopsidaceae</taxon>
        <taxon>Streptomonospora</taxon>
    </lineage>
</organism>
<keyword evidence="5 11" id="KW-0408">Iron</keyword>
<dbReference type="InterPro" id="IPR003482">
    <property type="entry name" value="Whib"/>
</dbReference>
<accession>A0A9X3NVA1</accession>
<dbReference type="PANTHER" id="PTHR38839:SF4">
    <property type="entry name" value="TRANSCRIPTIONAL REGULATOR WHIB"/>
    <property type="match status" value="1"/>
</dbReference>
<dbReference type="GO" id="GO:0045892">
    <property type="term" value="P:negative regulation of DNA-templated transcription"/>
    <property type="evidence" value="ECO:0007669"/>
    <property type="project" value="TreeGrafter"/>
</dbReference>
<dbReference type="GO" id="GO:0005737">
    <property type="term" value="C:cytoplasm"/>
    <property type="evidence" value="ECO:0007669"/>
    <property type="project" value="UniProtKB-SubCell"/>
</dbReference>
<dbReference type="HAMAP" id="MF_01479">
    <property type="entry name" value="WhiB"/>
    <property type="match status" value="1"/>
</dbReference>
<evidence type="ECO:0000256" key="3">
    <source>
        <dbReference type="ARBA" id="ARBA00022485"/>
    </source>
</evidence>
<dbReference type="AlphaFoldDB" id="A0A9X3NVA1"/>
<reference evidence="13" key="1">
    <citation type="submission" date="2021-10" db="EMBL/GenBank/DDBJ databases">
        <title>Streptomonospora sp. nov., isolated from mangrove soil.</title>
        <authorList>
            <person name="Chen X."/>
            <person name="Ge X."/>
            <person name="Liu W."/>
        </authorList>
    </citation>
    <scope>NUCLEOTIDE SEQUENCE</scope>
    <source>
        <strain evidence="13">S1-112</strain>
    </source>
</reference>
<feature type="binding site" evidence="11">
    <location>
        <position position="55"/>
    </location>
    <ligand>
        <name>[4Fe-4S] cluster</name>
        <dbReference type="ChEBI" id="CHEBI:49883"/>
    </ligand>
</feature>
<comment type="PTM">
    <text evidence="11">Upon Fe-S cluster removal intramolecular disulfide bonds are formed.</text>
</comment>
<dbReference type="GO" id="GO:0045454">
    <property type="term" value="P:cell redox homeostasis"/>
    <property type="evidence" value="ECO:0007669"/>
    <property type="project" value="TreeGrafter"/>
</dbReference>
<dbReference type="Pfam" id="PF02467">
    <property type="entry name" value="Whib"/>
    <property type="match status" value="1"/>
</dbReference>
<dbReference type="GO" id="GO:0046872">
    <property type="term" value="F:metal ion binding"/>
    <property type="evidence" value="ECO:0007669"/>
    <property type="project" value="UniProtKB-KW"/>
</dbReference>
<evidence type="ECO:0000256" key="7">
    <source>
        <dbReference type="ARBA" id="ARBA00023015"/>
    </source>
</evidence>
<feature type="domain" description="4Fe-4S Wbl-type" evidence="12">
    <location>
        <begin position="28"/>
        <end position="85"/>
    </location>
</feature>
<evidence type="ECO:0000256" key="8">
    <source>
        <dbReference type="ARBA" id="ARBA00023125"/>
    </source>
</evidence>
<comment type="similarity">
    <text evidence="2 11">Belongs to the WhiB family.</text>
</comment>
<comment type="PTM">
    <text evidence="11">The Fe-S cluster can be nitrosylated by nitric oxide (NO).</text>
</comment>
<evidence type="ECO:0000256" key="1">
    <source>
        <dbReference type="ARBA" id="ARBA00004496"/>
    </source>
</evidence>
<dbReference type="PROSITE" id="PS51674">
    <property type="entry name" value="4FE4S_WBL"/>
    <property type="match status" value="1"/>
</dbReference>
<proteinExistence type="inferred from homology"/>
<name>A0A9X3NVA1_9ACTN</name>
<feature type="binding site" evidence="11">
    <location>
        <position position="61"/>
    </location>
    <ligand>
        <name>[4Fe-4S] cluster</name>
        <dbReference type="ChEBI" id="CHEBI:49883"/>
    </ligand>
</feature>
<dbReference type="GO" id="GO:0051539">
    <property type="term" value="F:4 iron, 4 sulfur cluster binding"/>
    <property type="evidence" value="ECO:0007669"/>
    <property type="project" value="UniProtKB-UniRule"/>
</dbReference>
<evidence type="ECO:0000313" key="14">
    <source>
        <dbReference type="Proteomes" id="UP001140076"/>
    </source>
</evidence>
<feature type="binding site" evidence="11">
    <location>
        <position position="52"/>
    </location>
    <ligand>
        <name>[4Fe-4S] cluster</name>
        <dbReference type="ChEBI" id="CHEBI:49883"/>
    </ligand>
</feature>
<keyword evidence="10 11" id="KW-0804">Transcription</keyword>
<keyword evidence="14" id="KW-1185">Reference proteome</keyword>
<evidence type="ECO:0000256" key="2">
    <source>
        <dbReference type="ARBA" id="ARBA00006597"/>
    </source>
</evidence>
<evidence type="ECO:0000256" key="5">
    <source>
        <dbReference type="ARBA" id="ARBA00023004"/>
    </source>
</evidence>
<dbReference type="GO" id="GO:0047134">
    <property type="term" value="F:protein-disulfide reductase [NAD(P)H] activity"/>
    <property type="evidence" value="ECO:0007669"/>
    <property type="project" value="TreeGrafter"/>
</dbReference>
<evidence type="ECO:0000256" key="10">
    <source>
        <dbReference type="ARBA" id="ARBA00023163"/>
    </source>
</evidence>
<dbReference type="EMBL" id="JAJAQC010000015">
    <property type="protein sequence ID" value="MDA0564846.1"/>
    <property type="molecule type" value="Genomic_DNA"/>
</dbReference>
<comment type="function">
    <text evidence="11">Acts as a transcriptional regulator. Probably redox-responsive. The apo- but not holo-form probably binds DNA.</text>
</comment>
<dbReference type="Proteomes" id="UP001140076">
    <property type="component" value="Unassembled WGS sequence"/>
</dbReference>
<evidence type="ECO:0000256" key="11">
    <source>
        <dbReference type="HAMAP-Rule" id="MF_01479"/>
    </source>
</evidence>
<comment type="cofactor">
    <cofactor evidence="11">
        <name>[4Fe-4S] cluster</name>
        <dbReference type="ChEBI" id="CHEBI:49883"/>
    </cofactor>
    <text evidence="11">Binds 1 [4Fe-4S] cluster per subunit. Following nitrosylation of the [4Fe-4S] cluster binds 1 [4Fe-8(NO)] cluster per subunit.</text>
</comment>
<evidence type="ECO:0000256" key="9">
    <source>
        <dbReference type="ARBA" id="ARBA00023157"/>
    </source>
</evidence>